<evidence type="ECO:0000313" key="9">
    <source>
        <dbReference type="Proteomes" id="UP001345691"/>
    </source>
</evidence>
<evidence type="ECO:0000313" key="8">
    <source>
        <dbReference type="EMBL" id="KAK5061734.1"/>
    </source>
</evidence>
<reference evidence="8 9" key="1">
    <citation type="submission" date="2023-08" db="EMBL/GenBank/DDBJ databases">
        <title>Black Yeasts Isolated from many extreme environments.</title>
        <authorList>
            <person name="Coleine C."/>
            <person name="Stajich J.E."/>
            <person name="Selbmann L."/>
        </authorList>
    </citation>
    <scope>NUCLEOTIDE SEQUENCE [LARGE SCALE GENOMIC DNA]</scope>
    <source>
        <strain evidence="8 9">CCFEE 6328</strain>
    </source>
</reference>
<evidence type="ECO:0000256" key="2">
    <source>
        <dbReference type="ARBA" id="ARBA00022723"/>
    </source>
</evidence>
<keyword evidence="6" id="KW-1133">Transmembrane helix</keyword>
<evidence type="ECO:0000256" key="1">
    <source>
        <dbReference type="ARBA" id="ARBA00022714"/>
    </source>
</evidence>
<dbReference type="SUPFAM" id="SSF50022">
    <property type="entry name" value="ISP domain"/>
    <property type="match status" value="1"/>
</dbReference>
<evidence type="ECO:0000256" key="3">
    <source>
        <dbReference type="ARBA" id="ARBA00023002"/>
    </source>
</evidence>
<evidence type="ECO:0000256" key="4">
    <source>
        <dbReference type="ARBA" id="ARBA00023004"/>
    </source>
</evidence>
<dbReference type="Pfam" id="PF00355">
    <property type="entry name" value="Rieske"/>
    <property type="match status" value="1"/>
</dbReference>
<keyword evidence="2" id="KW-0479">Metal-binding</keyword>
<gene>
    <name evidence="8" type="ORF">LTR69_004916</name>
</gene>
<feature type="transmembrane region" description="Helical" evidence="6">
    <location>
        <begin position="122"/>
        <end position="137"/>
    </location>
</feature>
<dbReference type="EMBL" id="JAVRRF010000009">
    <property type="protein sequence ID" value="KAK5061734.1"/>
    <property type="molecule type" value="Genomic_DNA"/>
</dbReference>
<dbReference type="InterPro" id="IPR036922">
    <property type="entry name" value="Rieske_2Fe-2S_sf"/>
</dbReference>
<organism evidence="8 9">
    <name type="scientific">Exophiala sideris</name>
    <dbReference type="NCBI Taxonomy" id="1016849"/>
    <lineage>
        <taxon>Eukaryota</taxon>
        <taxon>Fungi</taxon>
        <taxon>Dikarya</taxon>
        <taxon>Ascomycota</taxon>
        <taxon>Pezizomycotina</taxon>
        <taxon>Eurotiomycetes</taxon>
        <taxon>Chaetothyriomycetidae</taxon>
        <taxon>Chaetothyriales</taxon>
        <taxon>Herpotrichiellaceae</taxon>
        <taxon>Exophiala</taxon>
    </lineage>
</organism>
<proteinExistence type="predicted"/>
<evidence type="ECO:0000256" key="5">
    <source>
        <dbReference type="ARBA" id="ARBA00023014"/>
    </source>
</evidence>
<feature type="transmembrane region" description="Helical" evidence="6">
    <location>
        <begin position="12"/>
        <end position="32"/>
    </location>
</feature>
<keyword evidence="4" id="KW-0408">Iron</keyword>
<feature type="domain" description="Rieske" evidence="7">
    <location>
        <begin position="108"/>
        <end position="204"/>
    </location>
</feature>
<keyword evidence="6" id="KW-0472">Membrane</keyword>
<feature type="transmembrane region" description="Helical" evidence="6">
    <location>
        <begin position="88"/>
        <end position="110"/>
    </location>
</feature>
<evidence type="ECO:0000256" key="6">
    <source>
        <dbReference type="SAM" id="Phobius"/>
    </source>
</evidence>
<protein>
    <recommendedName>
        <fullName evidence="7">Rieske domain-containing protein</fullName>
    </recommendedName>
</protein>
<keyword evidence="3" id="KW-0560">Oxidoreductase</keyword>
<dbReference type="CDD" id="cd03469">
    <property type="entry name" value="Rieske_RO_Alpha_N"/>
    <property type="match status" value="1"/>
</dbReference>
<dbReference type="PANTHER" id="PTHR43756:SF5">
    <property type="entry name" value="CHOLINE MONOOXYGENASE, CHLOROPLASTIC"/>
    <property type="match status" value="1"/>
</dbReference>
<keyword evidence="5" id="KW-0411">Iron-sulfur</keyword>
<dbReference type="Proteomes" id="UP001345691">
    <property type="component" value="Unassembled WGS sequence"/>
</dbReference>
<keyword evidence="1" id="KW-0001">2Fe-2S</keyword>
<dbReference type="InterPro" id="IPR001663">
    <property type="entry name" value="Rng_hydr_dOase-A"/>
</dbReference>
<dbReference type="Gene3D" id="2.102.10.10">
    <property type="entry name" value="Rieske [2Fe-2S] iron-sulphur domain"/>
    <property type="match status" value="1"/>
</dbReference>
<evidence type="ECO:0000259" key="7">
    <source>
        <dbReference type="PROSITE" id="PS51296"/>
    </source>
</evidence>
<dbReference type="PROSITE" id="PS51296">
    <property type="entry name" value="RIESKE"/>
    <property type="match status" value="1"/>
</dbReference>
<comment type="caution">
    <text evidence="8">The sequence shown here is derived from an EMBL/GenBank/DDBJ whole genome shotgun (WGS) entry which is preliminary data.</text>
</comment>
<keyword evidence="9" id="KW-1185">Reference proteome</keyword>
<dbReference type="PANTHER" id="PTHR43756">
    <property type="entry name" value="CHOLINE MONOOXYGENASE, CHLOROPLASTIC"/>
    <property type="match status" value="1"/>
</dbReference>
<dbReference type="InterPro" id="IPR017941">
    <property type="entry name" value="Rieske_2Fe-2S"/>
</dbReference>
<keyword evidence="6" id="KW-0812">Transmembrane</keyword>
<accession>A0ABR0JCV4</accession>
<sequence>MAFTTFNSHDLWHSMSFPAYIFIFSCLIYLFGRPLVNFLGALISVDGQKLAYPASGLDQAEKGSLKGPEDMSDDEIFQLEKRAFFSKVSVAIVLLEFIGLGLICQTWLYVSHRSRFDKAGDYFVFDVAGISFFVVLGKDMKLRAFHNVCRHRAYTVVRKPCGTSARFSCKYHGWQYDDEGKLVKAPKFDESPGFVPEDNGLWEVKLILTREGLVFVNFDASTLHLPFNNVKSHVDMGACSWVDGMDVTCGTNWKSLANEFSSQSQWSQNPFGWFSGFRQPKMARLLGPMSMIKELNEDLWCTMTLLPRSQSEVVVRCDIYAKEGRTPSVPTAQRWKWLLEKELNMLSKPDEANASGRSYFAYQCGGRTIDLFAILAQHQRNERKAKRKLQPAIRVTGTAGIDEEAAALCDVLDGKGESPPLENCSRKSSFPQTLEW</sequence>
<name>A0ABR0JCV4_9EURO</name>